<accession>A0AAW6QB22</accession>
<keyword evidence="2 7" id="KW-0378">Hydrolase</keyword>
<feature type="domain" description="DUF5110" evidence="5">
    <location>
        <begin position="701"/>
        <end position="763"/>
    </location>
</feature>
<evidence type="ECO:0000259" key="5">
    <source>
        <dbReference type="Pfam" id="PF17137"/>
    </source>
</evidence>
<dbReference type="InterPro" id="IPR017853">
    <property type="entry name" value="GH"/>
</dbReference>
<dbReference type="InterPro" id="IPR000322">
    <property type="entry name" value="Glyco_hydro_31_TIM"/>
</dbReference>
<dbReference type="RefSeq" id="WP_317477649.1">
    <property type="nucleotide sequence ID" value="NZ_JARQTW010000015.1"/>
</dbReference>
<dbReference type="SUPFAM" id="SSF74650">
    <property type="entry name" value="Galactose mutarotase-like"/>
    <property type="match status" value="1"/>
</dbReference>
<dbReference type="AlphaFoldDB" id="A0AAW6QB22"/>
<dbReference type="Gene3D" id="3.20.20.80">
    <property type="entry name" value="Glycosidases"/>
    <property type="match status" value="1"/>
</dbReference>
<name>A0AAW6QB22_9PAST</name>
<keyword evidence="2" id="KW-0326">Glycosidase</keyword>
<dbReference type="GO" id="GO:0004553">
    <property type="term" value="F:hydrolase activity, hydrolyzing O-glycosyl compounds"/>
    <property type="evidence" value="ECO:0007669"/>
    <property type="project" value="InterPro"/>
</dbReference>
<evidence type="ECO:0000313" key="7">
    <source>
        <dbReference type="EMBL" id="MDG2950693.1"/>
    </source>
</evidence>
<evidence type="ECO:0000256" key="1">
    <source>
        <dbReference type="ARBA" id="ARBA00007806"/>
    </source>
</evidence>
<dbReference type="Gene3D" id="2.60.40.1760">
    <property type="entry name" value="glycosyl hydrolase (family 31)"/>
    <property type="match status" value="1"/>
</dbReference>
<dbReference type="InterPro" id="IPR011013">
    <property type="entry name" value="Gal_mutarotase_sf_dom"/>
</dbReference>
<dbReference type="InterPro" id="IPR048395">
    <property type="entry name" value="Glyco_hydro_31_C"/>
</dbReference>
<organism evidence="7 8">
    <name type="scientific">Exercitatus varius</name>
    <dbReference type="NCBI Taxonomy" id="67857"/>
    <lineage>
        <taxon>Bacteria</taxon>
        <taxon>Pseudomonadati</taxon>
        <taxon>Pseudomonadota</taxon>
        <taxon>Gammaproteobacteria</taxon>
        <taxon>Pasteurellales</taxon>
        <taxon>Pasteurellaceae</taxon>
        <taxon>Exercitatus</taxon>
    </lineage>
</organism>
<proteinExistence type="inferred from homology"/>
<dbReference type="InterPro" id="IPR033403">
    <property type="entry name" value="DUF5110"/>
</dbReference>
<comment type="caution">
    <text evidence="7">The sequence shown here is derived from an EMBL/GenBank/DDBJ whole genome shotgun (WGS) entry which is preliminary data.</text>
</comment>
<feature type="domain" description="Glycoside hydrolase family 31 N-terminal" evidence="4">
    <location>
        <begin position="27"/>
        <end position="213"/>
    </location>
</feature>
<dbReference type="GO" id="GO:0030246">
    <property type="term" value="F:carbohydrate binding"/>
    <property type="evidence" value="ECO:0007669"/>
    <property type="project" value="InterPro"/>
</dbReference>
<dbReference type="Pfam" id="PF13802">
    <property type="entry name" value="Gal_mutarotas_2"/>
    <property type="match status" value="1"/>
</dbReference>
<protein>
    <submittedName>
        <fullName evidence="7">Glycoside hydrolase family 31 protein</fullName>
    </submittedName>
</protein>
<evidence type="ECO:0000259" key="4">
    <source>
        <dbReference type="Pfam" id="PF13802"/>
    </source>
</evidence>
<evidence type="ECO:0000256" key="2">
    <source>
        <dbReference type="RuleBase" id="RU361185"/>
    </source>
</evidence>
<dbReference type="Proteomes" id="UP001214976">
    <property type="component" value="Unassembled WGS sequence"/>
</dbReference>
<dbReference type="CDD" id="cd14752">
    <property type="entry name" value="GH31_N"/>
    <property type="match status" value="1"/>
</dbReference>
<evidence type="ECO:0000259" key="3">
    <source>
        <dbReference type="Pfam" id="PF01055"/>
    </source>
</evidence>
<gene>
    <name evidence="7" type="ORF">P7M15_09245</name>
</gene>
<evidence type="ECO:0000313" key="8">
    <source>
        <dbReference type="Proteomes" id="UP001214976"/>
    </source>
</evidence>
<dbReference type="PANTHER" id="PTHR22762:SF165">
    <property type="entry name" value="PUTATIVE (AFU_ORTHOLOGUE AFUA_1G06560)-RELATED"/>
    <property type="match status" value="1"/>
</dbReference>
<dbReference type="PANTHER" id="PTHR22762">
    <property type="entry name" value="ALPHA-GLUCOSIDASE"/>
    <property type="match status" value="1"/>
</dbReference>
<dbReference type="InterPro" id="IPR025887">
    <property type="entry name" value="Glyco_hydro_31_N_dom"/>
</dbReference>
<evidence type="ECO:0000259" key="6">
    <source>
        <dbReference type="Pfam" id="PF21365"/>
    </source>
</evidence>
<reference evidence="7" key="1">
    <citation type="submission" date="2023-03" db="EMBL/GenBank/DDBJ databases">
        <title>Classification of Bisgaard taxon 6 and taxon 10 as Exercitatus varius gen. nov., spec. nov.</title>
        <authorList>
            <person name="Christensen H."/>
        </authorList>
    </citation>
    <scope>NUCLEOTIDE SEQUENCE</scope>
    <source>
        <strain evidence="7">86116</strain>
    </source>
</reference>
<dbReference type="EMBL" id="JARQTW010000015">
    <property type="protein sequence ID" value="MDG2950693.1"/>
    <property type="molecule type" value="Genomic_DNA"/>
</dbReference>
<dbReference type="SUPFAM" id="SSF51445">
    <property type="entry name" value="(Trans)glycosidases"/>
    <property type="match status" value="1"/>
</dbReference>
<dbReference type="CDD" id="cd06599">
    <property type="entry name" value="GH31_glycosidase_Aec37"/>
    <property type="match status" value="1"/>
</dbReference>
<dbReference type="SUPFAM" id="SSF51011">
    <property type="entry name" value="Glycosyl hydrolase domain"/>
    <property type="match status" value="1"/>
</dbReference>
<dbReference type="Pfam" id="PF21365">
    <property type="entry name" value="Glyco_hydro_31_3rd"/>
    <property type="match status" value="1"/>
</dbReference>
<dbReference type="GO" id="GO:0005975">
    <property type="term" value="P:carbohydrate metabolic process"/>
    <property type="evidence" value="ECO:0007669"/>
    <property type="project" value="InterPro"/>
</dbReference>
<dbReference type="InterPro" id="IPR013780">
    <property type="entry name" value="Glyco_hydro_b"/>
</dbReference>
<dbReference type="Pfam" id="PF01055">
    <property type="entry name" value="Glyco_hydro_31_2nd"/>
    <property type="match status" value="1"/>
</dbReference>
<dbReference type="Pfam" id="PF17137">
    <property type="entry name" value="DUF5110"/>
    <property type="match status" value="1"/>
</dbReference>
<feature type="domain" description="Glycoside hydrolase family 31 TIM barrel" evidence="3">
    <location>
        <begin position="263"/>
        <end position="586"/>
    </location>
</feature>
<sequence>MKTLKQATFLKQEGNRVDIQCERDYVLHLYVLEQDIIRVAFTQKNSFKLDRTWAISPNRDDVPFEGRQRISTDGFSLPSYQFKSDGDVIEITTEKLKVRIHRPLALEWQYNKNGHWLPLFQERKTGAYQFGVSNHKIAHFINRSLDENCYGLGEKTGDLNRKGRRFEMRNLDAMGYNAEKTDPLYKHVPFYITHKNDVSYGIYYDNLAQCWFDLGNELDNYHIAYKSYRAEDGDMDYYVILGPSTLEVTKKYTALTGGTIFGPRWGLGYSGSTMSYTDADDAQEQLKKFVDLCKRHDIPCDSFQLSSGYTSINGKRYVFNWNYDKIPEPLKMSAHFRQAGMHLAANIKPCMLQDHPRYKEAQNLGLFIKDSESNLPERSVFWDDEGSHLDFTNPATIQWWKDNVKEQLLERGIGSTWNDNNEYEIWDDYAKCVGFGKEIPIKLIRALHPLLMMKASYEAQKEFAPNERPYLISRSGCSGMNRYVQTWSGDNRTNWTTLRYNIRMGLGMSLSGLYNVGHDVGGFSGDKPEPELFVRWVQNGIFHPRFTIHSWNDDKTVNEPWMYPEVTNIIRDTIKLRYKLMPYIYNIFWLSHKELEPMLRPTFLDHENDANTYAETDDYLFGKDLLIASVVEKEQRQREVYLPQNNAGWYDFYGQTYYQAGQTIYVGAPLERIPLFVKAGAVIPMSGRMAYSNPQADTIRELAIYPLKQSGEIQTSIYDDDGLTYGYKNGEYLQLNITLRSTQEAVYLDIQKQGHWKPAYQVIKLTLPTNETRQLIVNGTEFKKGTELSLAEIKEI</sequence>
<feature type="domain" description="Glycosyl hydrolase family 31 C-terminal" evidence="6">
    <location>
        <begin position="596"/>
        <end position="683"/>
    </location>
</feature>
<dbReference type="Gene3D" id="2.60.40.1180">
    <property type="entry name" value="Golgi alpha-mannosidase II"/>
    <property type="match status" value="2"/>
</dbReference>
<comment type="similarity">
    <text evidence="1 2">Belongs to the glycosyl hydrolase 31 family.</text>
</comment>